<dbReference type="EMBL" id="AP011901">
    <property type="protein sequence ID" value="BAJ49741.1"/>
    <property type="molecule type" value="Genomic_DNA"/>
</dbReference>
<comment type="similarity">
    <text evidence="1 4 5">Belongs to the universal ribosomal protein uS11 family.</text>
</comment>
<dbReference type="GO" id="GO:0006412">
    <property type="term" value="P:translation"/>
    <property type="evidence" value="ECO:0007669"/>
    <property type="project" value="UniProtKB-UniRule"/>
</dbReference>
<dbReference type="InterPro" id="IPR018102">
    <property type="entry name" value="Ribosomal_uS11_CS"/>
</dbReference>
<gene>
    <name evidence="4" type="primary">rps11</name>
    <name evidence="9" type="ORF">CSUB_C1608</name>
    <name evidence="8" type="ORF">HGMM_F06H12C11</name>
    <name evidence="7" type="ORF">HGMM_F21E09C36</name>
</gene>
<evidence type="ECO:0000256" key="1">
    <source>
        <dbReference type="ARBA" id="ARBA00006194"/>
    </source>
</evidence>
<feature type="region of interest" description="Disordered" evidence="6">
    <location>
        <begin position="1"/>
        <end position="21"/>
    </location>
</feature>
<evidence type="ECO:0000256" key="4">
    <source>
        <dbReference type="HAMAP-Rule" id="MF_01310"/>
    </source>
</evidence>
<dbReference type="PIRSF" id="PIRSF002131">
    <property type="entry name" value="Ribosomal_S11"/>
    <property type="match status" value="1"/>
</dbReference>
<keyword evidence="2 4" id="KW-0689">Ribosomal protein</keyword>
<dbReference type="AlphaFoldDB" id="E6N934"/>
<dbReference type="KEGG" id="csu:CSUB_C1608"/>
<organism evidence="7 10">
    <name type="scientific">Caldiarchaeum subterraneum</name>
    <dbReference type="NCBI Taxonomy" id="311458"/>
    <lineage>
        <taxon>Archaea</taxon>
        <taxon>Nitrososphaerota</taxon>
        <taxon>Candidatus Caldarchaeales</taxon>
        <taxon>Candidatus Caldarchaeaceae</taxon>
        <taxon>Candidatus Caldarchaeum</taxon>
    </lineage>
</organism>
<dbReference type="PANTHER" id="PTHR11759">
    <property type="entry name" value="40S RIBOSOMAL PROTEIN S14/30S RIBOSOMAL PROTEIN S11"/>
    <property type="match status" value="1"/>
</dbReference>
<reference evidence="7 10" key="2">
    <citation type="journal article" date="2011" name="Nucleic Acids Res.">
        <title>Insights into the evolution of Archaea and eukaryotic protein modifier systems revealed by the genome of a novel archaeal group.</title>
        <authorList>
            <person name="Nunoura T."/>
            <person name="Takaki Y."/>
            <person name="Kakuta J."/>
            <person name="Nishi S."/>
            <person name="Sugahara J."/>
            <person name="Kazama H."/>
            <person name="Chee G."/>
            <person name="Hattori M."/>
            <person name="Kanai A."/>
            <person name="Atomi H."/>
            <person name="Takai K."/>
            <person name="Takami H."/>
        </authorList>
    </citation>
    <scope>NUCLEOTIDE SEQUENCE [LARGE SCALE GENOMIC DNA]</scope>
</reference>
<evidence type="ECO:0000313" key="7">
    <source>
        <dbReference type="EMBL" id="BAJ48803.1"/>
    </source>
</evidence>
<comment type="subunit">
    <text evidence="4">Part of the 30S ribosomal subunit.</text>
</comment>
<dbReference type="GO" id="GO:0022626">
    <property type="term" value="C:cytosolic ribosome"/>
    <property type="evidence" value="ECO:0007669"/>
    <property type="project" value="UniProtKB-ARBA"/>
</dbReference>
<dbReference type="InterPro" id="IPR036967">
    <property type="entry name" value="Ribosomal_uS11_sf"/>
</dbReference>
<dbReference type="EMBL" id="AP011873">
    <property type="protein sequence ID" value="BAJ48803.1"/>
    <property type="molecule type" value="Genomic_DNA"/>
</dbReference>
<reference evidence="7 10" key="1">
    <citation type="journal article" date="2005" name="Environ. Microbiol.">
        <title>Genetic and functional properties of uncultivated thermophilic crenarchaeotes from a subsurface gold mine as revealed by analysis of genome fragments.</title>
        <authorList>
            <person name="Nunoura T."/>
            <person name="Hirayama H."/>
            <person name="Takami H."/>
            <person name="Oida H."/>
            <person name="Nishi S."/>
            <person name="Shimamura S."/>
            <person name="Suzuki Y."/>
            <person name="Inagaki F."/>
            <person name="Takai K."/>
            <person name="Nealson K.H."/>
            <person name="Horikoshi K."/>
        </authorList>
    </citation>
    <scope>NUCLEOTIDE SEQUENCE [LARGE SCALE GENOMIC DNA]</scope>
</reference>
<evidence type="ECO:0000256" key="3">
    <source>
        <dbReference type="ARBA" id="ARBA00023274"/>
    </source>
</evidence>
<dbReference type="STRING" id="311458.CSUB_C1608"/>
<dbReference type="GO" id="GO:0019843">
    <property type="term" value="F:rRNA binding"/>
    <property type="evidence" value="ECO:0007669"/>
    <property type="project" value="UniProtKB-UniRule"/>
</dbReference>
<feature type="compositionally biased region" description="Polar residues" evidence="6">
    <location>
        <begin position="9"/>
        <end position="21"/>
    </location>
</feature>
<dbReference type="Proteomes" id="UP000008120">
    <property type="component" value="Chromosome"/>
</dbReference>
<evidence type="ECO:0000313" key="10">
    <source>
        <dbReference type="Proteomes" id="UP000008120"/>
    </source>
</evidence>
<dbReference type="SUPFAM" id="SSF53137">
    <property type="entry name" value="Translational machinery components"/>
    <property type="match status" value="1"/>
</dbReference>
<name>E6N934_CALS0</name>
<dbReference type="FunFam" id="3.30.420.80:FF:000018">
    <property type="entry name" value="40S ribosomal protein S14"/>
    <property type="match status" value="1"/>
</dbReference>
<dbReference type="Gene3D" id="3.30.420.80">
    <property type="entry name" value="Ribosomal protein S11"/>
    <property type="match status" value="1"/>
</dbReference>
<keyword evidence="4" id="KW-0694">RNA-binding</keyword>
<keyword evidence="3 4" id="KW-0687">Ribonucleoprotein</keyword>
<dbReference type="NCBIfam" id="NF007176">
    <property type="entry name" value="PRK09607.1"/>
    <property type="match status" value="1"/>
</dbReference>
<evidence type="ECO:0000256" key="2">
    <source>
        <dbReference type="ARBA" id="ARBA00022980"/>
    </source>
</evidence>
<evidence type="ECO:0000256" key="6">
    <source>
        <dbReference type="SAM" id="MobiDB-lite"/>
    </source>
</evidence>
<dbReference type="Pfam" id="PF00411">
    <property type="entry name" value="Ribosomal_S11"/>
    <property type="match status" value="1"/>
</dbReference>
<dbReference type="HAMAP" id="MF_01310">
    <property type="entry name" value="Ribosomal_uS11"/>
    <property type="match status" value="1"/>
</dbReference>
<dbReference type="EMBL" id="BA000048">
    <property type="protein sequence ID" value="BAJ51459.1"/>
    <property type="molecule type" value="Genomic_DNA"/>
</dbReference>
<evidence type="ECO:0000313" key="8">
    <source>
        <dbReference type="EMBL" id="BAJ49741.1"/>
    </source>
</evidence>
<dbReference type="PROSITE" id="PS00054">
    <property type="entry name" value="RIBOSOMAL_S11"/>
    <property type="match status" value="1"/>
</dbReference>
<proteinExistence type="inferred from homology"/>
<accession>E6N934</accession>
<dbReference type="InterPro" id="IPR001971">
    <property type="entry name" value="Ribosomal_uS11"/>
</dbReference>
<comment type="function">
    <text evidence="4">Located on the platform of the 30S subunit.</text>
</comment>
<evidence type="ECO:0000256" key="5">
    <source>
        <dbReference type="RuleBase" id="RU003629"/>
    </source>
</evidence>
<sequence>MDWCGRMSAEQQSAEQTPQQKQKWGVVHIYSSYNNIIVHLTDLTGAETIARASGGMFVDAGRLEPTPYAGMRAASFVMEAAKAAGITAVHILVRAPGGVKSRTPGPATQAAIRTIARSGLMIGRIEDVTPIPHDSVRKKGGRRGRRV</sequence>
<dbReference type="GO" id="GO:0044391">
    <property type="term" value="C:ribosomal subunit"/>
    <property type="evidence" value="ECO:0007669"/>
    <property type="project" value="UniProtKB-ARBA"/>
</dbReference>
<protein>
    <recommendedName>
        <fullName evidence="4">Small ribosomal subunit protein uS11</fullName>
    </recommendedName>
</protein>
<dbReference type="GO" id="GO:0003735">
    <property type="term" value="F:structural constituent of ribosome"/>
    <property type="evidence" value="ECO:0007669"/>
    <property type="project" value="InterPro"/>
</dbReference>
<keyword evidence="4" id="KW-0699">rRNA-binding</keyword>
<evidence type="ECO:0000313" key="9">
    <source>
        <dbReference type="EMBL" id="BAJ51459.1"/>
    </source>
</evidence>